<feature type="domain" description="ChsH2 C-terminal OB-fold" evidence="2">
    <location>
        <begin position="55"/>
        <end position="119"/>
    </location>
</feature>
<gene>
    <name evidence="4" type="ORF">ABE957_10645</name>
</gene>
<evidence type="ECO:0000259" key="3">
    <source>
        <dbReference type="Pfam" id="PF12172"/>
    </source>
</evidence>
<dbReference type="InterPro" id="IPR039375">
    <property type="entry name" value="NodN-like"/>
</dbReference>
<dbReference type="PANTHER" id="PTHR34075:SF5">
    <property type="entry name" value="BLR3430 PROTEIN"/>
    <property type="match status" value="1"/>
</dbReference>
<sequence length="307" mass="34063">MAMQKPLPVATEISRPFWDGLKQGQVMLPRCDDCQTWIFYPRRHCTSCFSQRLSWQAVSGQGRLYSYTLARIPTLPEFADESPQALAVVELDEGVRMNATLVGLAEDEIEIGMALAPVFARVNARGDTLLRFTVPGREGHRDETPILAVGDDGKRQVPFDDGAALASLVTGEFGGWSNELTVDQALVNRFADLSGDDYWLHTDPERAERESPYGTTIAHGALVQVLQSRLSIPLDFELTGYSTMVNYGSDRLRFPAPVPVGSRVHARARVKDAEPTRKGTQLTLEVHTHVVGEERPSVINDLVILYR</sequence>
<dbReference type="Pfam" id="PF01796">
    <property type="entry name" value="OB_ChsH2_C"/>
    <property type="match status" value="1"/>
</dbReference>
<dbReference type="Pfam" id="PF12172">
    <property type="entry name" value="zf-ChsH2"/>
    <property type="match status" value="1"/>
</dbReference>
<dbReference type="SUPFAM" id="SSF50249">
    <property type="entry name" value="Nucleic acid-binding proteins"/>
    <property type="match status" value="1"/>
</dbReference>
<proteinExistence type="predicted"/>
<dbReference type="InterPro" id="IPR002878">
    <property type="entry name" value="ChsH2_C"/>
</dbReference>
<organism evidence="4 5">
    <name type="scientific">Halomonas pelophila</name>
    <dbReference type="NCBI Taxonomy" id="3151122"/>
    <lineage>
        <taxon>Bacteria</taxon>
        <taxon>Pseudomonadati</taxon>
        <taxon>Pseudomonadota</taxon>
        <taxon>Gammaproteobacteria</taxon>
        <taxon>Oceanospirillales</taxon>
        <taxon>Halomonadaceae</taxon>
        <taxon>Halomonas</taxon>
    </lineage>
</organism>
<dbReference type="RefSeq" id="WP_349758663.1">
    <property type="nucleotide sequence ID" value="NZ_JBEGCI010000008.1"/>
</dbReference>
<dbReference type="CDD" id="cd03450">
    <property type="entry name" value="NodN"/>
    <property type="match status" value="1"/>
</dbReference>
<evidence type="ECO:0000259" key="1">
    <source>
        <dbReference type="Pfam" id="PF01575"/>
    </source>
</evidence>
<comment type="caution">
    <text evidence="4">The sequence shown here is derived from an EMBL/GenBank/DDBJ whole genome shotgun (WGS) entry which is preliminary data.</text>
</comment>
<dbReference type="InterPro" id="IPR052513">
    <property type="entry name" value="Thioester_dehydratase-like"/>
</dbReference>
<evidence type="ECO:0000259" key="2">
    <source>
        <dbReference type="Pfam" id="PF01796"/>
    </source>
</evidence>
<dbReference type="InterPro" id="IPR012340">
    <property type="entry name" value="NA-bd_OB-fold"/>
</dbReference>
<dbReference type="InterPro" id="IPR029069">
    <property type="entry name" value="HotDog_dom_sf"/>
</dbReference>
<dbReference type="EMBL" id="JBEGCI010000008">
    <property type="protein sequence ID" value="MEQ6889131.1"/>
    <property type="molecule type" value="Genomic_DNA"/>
</dbReference>
<dbReference type="Gene3D" id="3.10.129.10">
    <property type="entry name" value="Hotdog Thioesterase"/>
    <property type="match status" value="1"/>
</dbReference>
<evidence type="ECO:0000313" key="5">
    <source>
        <dbReference type="Proteomes" id="UP001472978"/>
    </source>
</evidence>
<dbReference type="Gene3D" id="6.10.30.10">
    <property type="match status" value="1"/>
</dbReference>
<evidence type="ECO:0000313" key="4">
    <source>
        <dbReference type="EMBL" id="MEQ6889131.1"/>
    </source>
</evidence>
<feature type="domain" description="MaoC-like" evidence="1">
    <location>
        <begin position="177"/>
        <end position="283"/>
    </location>
</feature>
<dbReference type="InterPro" id="IPR002539">
    <property type="entry name" value="MaoC-like_dom"/>
</dbReference>
<protein>
    <submittedName>
        <fullName evidence="4">OB-fold domain-containing protein</fullName>
    </submittedName>
</protein>
<keyword evidence="5" id="KW-1185">Reference proteome</keyword>
<name>A0ABV1N8T0_9GAMM</name>
<dbReference type="SUPFAM" id="SSF54637">
    <property type="entry name" value="Thioesterase/thiol ester dehydrase-isomerase"/>
    <property type="match status" value="1"/>
</dbReference>
<dbReference type="Pfam" id="PF01575">
    <property type="entry name" value="MaoC_dehydratas"/>
    <property type="match status" value="1"/>
</dbReference>
<dbReference type="Proteomes" id="UP001472978">
    <property type="component" value="Unassembled WGS sequence"/>
</dbReference>
<dbReference type="InterPro" id="IPR022002">
    <property type="entry name" value="ChsH2_Znr"/>
</dbReference>
<accession>A0ABV1N8T0</accession>
<reference evidence="4 5" key="1">
    <citation type="submission" date="2024-05" db="EMBL/GenBank/DDBJ databases">
        <title>Halomonas sp. CS7 16S ribosomal RNA gene Genome sequencing and assembly.</title>
        <authorList>
            <person name="Yook S."/>
        </authorList>
    </citation>
    <scope>NUCLEOTIDE SEQUENCE [LARGE SCALE GENOMIC DNA]</scope>
    <source>
        <strain evidence="4 5">CS7</strain>
    </source>
</reference>
<dbReference type="PANTHER" id="PTHR34075">
    <property type="entry name" value="BLR3430 PROTEIN"/>
    <property type="match status" value="1"/>
</dbReference>
<feature type="domain" description="ChsH2 rubredoxin-like zinc ribbon" evidence="3">
    <location>
        <begin position="18"/>
        <end position="53"/>
    </location>
</feature>